<name>A0A7I7XKR6_9MYCO</name>
<dbReference type="EMBL" id="AP022610">
    <property type="protein sequence ID" value="BBZ29702.1"/>
    <property type="molecule type" value="Genomic_DNA"/>
</dbReference>
<dbReference type="SUPFAM" id="SSF50969">
    <property type="entry name" value="YVTN repeat-like/Quinoprotein amine dehydrogenase"/>
    <property type="match status" value="1"/>
</dbReference>
<dbReference type="PANTHER" id="PTHR47197:SF3">
    <property type="entry name" value="DIHYDRO-HEME D1 DEHYDROGENASE"/>
    <property type="match status" value="1"/>
</dbReference>
<dbReference type="Pfam" id="PF08309">
    <property type="entry name" value="LVIVD"/>
    <property type="match status" value="1"/>
</dbReference>
<dbReference type="AlphaFoldDB" id="A0A7I7XKR6"/>
<keyword evidence="2" id="KW-1185">Reference proteome</keyword>
<dbReference type="KEGG" id="mmag:MMAD_39970"/>
<dbReference type="InterPro" id="IPR015943">
    <property type="entry name" value="WD40/YVTN_repeat-like_dom_sf"/>
</dbReference>
<gene>
    <name evidence="1" type="ORF">MMAD_39970</name>
</gene>
<dbReference type="InterPro" id="IPR051200">
    <property type="entry name" value="Host-pathogen_enzymatic-act"/>
</dbReference>
<dbReference type="InterPro" id="IPR011044">
    <property type="entry name" value="Quino_amine_DH_bsu"/>
</dbReference>
<evidence type="ECO:0000313" key="1">
    <source>
        <dbReference type="EMBL" id="BBZ29702.1"/>
    </source>
</evidence>
<evidence type="ECO:0000313" key="2">
    <source>
        <dbReference type="Proteomes" id="UP000466517"/>
    </source>
</evidence>
<organism evidence="1 2">
    <name type="scientific">Mycolicibacterium madagascariense</name>
    <dbReference type="NCBI Taxonomy" id="212765"/>
    <lineage>
        <taxon>Bacteria</taxon>
        <taxon>Bacillati</taxon>
        <taxon>Actinomycetota</taxon>
        <taxon>Actinomycetes</taxon>
        <taxon>Mycobacteriales</taxon>
        <taxon>Mycobacteriaceae</taxon>
        <taxon>Mycolicibacterium</taxon>
    </lineage>
</organism>
<dbReference type="Proteomes" id="UP000466517">
    <property type="component" value="Chromosome"/>
</dbReference>
<accession>A0A7I7XKR6</accession>
<dbReference type="Gene3D" id="2.130.10.10">
    <property type="entry name" value="YVTN repeat-like/Quinoprotein amine dehydrogenase"/>
    <property type="match status" value="2"/>
</dbReference>
<reference evidence="1 2" key="1">
    <citation type="journal article" date="2019" name="Emerg. Microbes Infect.">
        <title>Comprehensive subspecies identification of 175 nontuberculous mycobacteria species based on 7547 genomic profiles.</title>
        <authorList>
            <person name="Matsumoto Y."/>
            <person name="Kinjo T."/>
            <person name="Motooka D."/>
            <person name="Nabeya D."/>
            <person name="Jung N."/>
            <person name="Uechi K."/>
            <person name="Horii T."/>
            <person name="Iida T."/>
            <person name="Fujita J."/>
            <person name="Nakamura S."/>
        </authorList>
    </citation>
    <scope>NUCLEOTIDE SEQUENCE [LARGE SCALE GENOMIC DNA]</scope>
    <source>
        <strain evidence="1 2">JCM 13574</strain>
    </source>
</reference>
<sequence>MSTAPITHAPAAEPGVAGVPAVPPAGRVVPLGNAPEGVVVGTSGIGAAAVRSPDGVVLFDATTGAVRQTVATTGAARHLDLAGPDGPVLVPLEQSSELLQMNLADGTVSSTVTGVGRGPHDAAATADGTIAVTNEQGGGVVFVRDGAIAGALPAPPPQPGGVAAVGTYAAVADVQGNGVWVYDASTLQLVAQAPVGRKLTHAVALSGDLAAFADTDGGAVFLDRIDPQVTQVARIDAPGNPIGLAYDGPRHRLYVTLTASNTLRVVDVSDPSKPRTLGDLPTVQQPNSLAVDPRSGAVLVTGSDPGAASSLQIITPDLLPHG</sequence>
<proteinExistence type="predicted"/>
<dbReference type="PANTHER" id="PTHR47197">
    <property type="entry name" value="PROTEIN NIRF"/>
    <property type="match status" value="1"/>
</dbReference>
<dbReference type="InterPro" id="IPR013211">
    <property type="entry name" value="LVIVD"/>
</dbReference>
<protein>
    <submittedName>
        <fullName evidence="1">Uncharacterized protein</fullName>
    </submittedName>
</protein>